<evidence type="ECO:0000313" key="1">
    <source>
        <dbReference type="EMBL" id="AQK89337.1"/>
    </source>
</evidence>
<gene>
    <name evidence="1" type="ORF">ZEAMMB73_Zm00001d008262</name>
</gene>
<dbReference type="AlphaFoldDB" id="A0A1D6FBB3"/>
<accession>A0A1D6FBB3</accession>
<protein>
    <submittedName>
        <fullName evidence="1">Titan9</fullName>
    </submittedName>
</protein>
<organism evidence="1">
    <name type="scientific">Zea mays</name>
    <name type="common">Maize</name>
    <dbReference type="NCBI Taxonomy" id="4577"/>
    <lineage>
        <taxon>Eukaryota</taxon>
        <taxon>Viridiplantae</taxon>
        <taxon>Streptophyta</taxon>
        <taxon>Embryophyta</taxon>
        <taxon>Tracheophyta</taxon>
        <taxon>Spermatophyta</taxon>
        <taxon>Magnoliopsida</taxon>
        <taxon>Liliopsida</taxon>
        <taxon>Poales</taxon>
        <taxon>Poaceae</taxon>
        <taxon>PACMAD clade</taxon>
        <taxon>Panicoideae</taxon>
        <taxon>Andropogonodae</taxon>
        <taxon>Andropogoneae</taxon>
        <taxon>Tripsacinae</taxon>
        <taxon>Zea</taxon>
    </lineage>
</organism>
<dbReference type="EMBL" id="CM000784">
    <property type="protein sequence ID" value="AQK89337.1"/>
    <property type="molecule type" value="Genomic_DNA"/>
</dbReference>
<reference evidence="1" key="1">
    <citation type="submission" date="2015-12" db="EMBL/GenBank/DDBJ databases">
        <title>Update maize B73 reference genome by single molecule sequencing technologies.</title>
        <authorList>
            <consortium name="Maize Genome Sequencing Project"/>
            <person name="Ware D."/>
        </authorList>
    </citation>
    <scope>NUCLEOTIDE SEQUENCE</scope>
    <source>
        <tissue evidence="1">Seedling</tissue>
    </source>
</reference>
<proteinExistence type="predicted"/>
<sequence length="38" mass="4086">MHYLIAELSFMLMPVVCLVAGHLGTATTGNPCHPLSFL</sequence>
<name>A0A1D6FBB3_MAIZE</name>